<dbReference type="InterPro" id="IPR029063">
    <property type="entry name" value="SAM-dependent_MTases_sf"/>
</dbReference>
<dbReference type="GO" id="GO:0008168">
    <property type="term" value="F:methyltransferase activity"/>
    <property type="evidence" value="ECO:0007669"/>
    <property type="project" value="UniProtKB-KW"/>
</dbReference>
<dbReference type="InterPro" id="IPR001525">
    <property type="entry name" value="C5_MeTfrase"/>
</dbReference>
<keyword evidence="1" id="KW-0489">Methyltransferase</keyword>
<dbReference type="GO" id="GO:0032259">
    <property type="term" value="P:methylation"/>
    <property type="evidence" value="ECO:0007669"/>
    <property type="project" value="UniProtKB-KW"/>
</dbReference>
<proteinExistence type="predicted"/>
<keyword evidence="2" id="KW-0808">Transferase</keyword>
<dbReference type="Pfam" id="PF00145">
    <property type="entry name" value="DNA_methylase"/>
    <property type="match status" value="1"/>
</dbReference>
<accession>X1B6F7</accession>
<dbReference type="Gene3D" id="3.40.50.150">
    <property type="entry name" value="Vaccinia Virus protein VP39"/>
    <property type="match status" value="1"/>
</dbReference>
<name>X1B6F7_9ZZZZ</name>
<dbReference type="SUPFAM" id="SSF53335">
    <property type="entry name" value="S-adenosyl-L-methionine-dependent methyltransferases"/>
    <property type="match status" value="1"/>
</dbReference>
<comment type="caution">
    <text evidence="3">The sequence shown here is derived from an EMBL/GenBank/DDBJ whole genome shotgun (WGS) entry which is preliminary data.</text>
</comment>
<gene>
    <name evidence="3" type="ORF">S01H4_20812</name>
</gene>
<evidence type="ECO:0000313" key="3">
    <source>
        <dbReference type="EMBL" id="GAG67591.1"/>
    </source>
</evidence>
<evidence type="ECO:0008006" key="4">
    <source>
        <dbReference type="Google" id="ProtNLM"/>
    </source>
</evidence>
<organism evidence="3">
    <name type="scientific">marine sediment metagenome</name>
    <dbReference type="NCBI Taxonomy" id="412755"/>
    <lineage>
        <taxon>unclassified sequences</taxon>
        <taxon>metagenomes</taxon>
        <taxon>ecological metagenomes</taxon>
    </lineage>
</organism>
<evidence type="ECO:0000256" key="2">
    <source>
        <dbReference type="ARBA" id="ARBA00022679"/>
    </source>
</evidence>
<sequence>MKKIILDLCGGTGAWSKPYEEAGYDVRLITLPDNDVRTYIPPDNVYGILAAPPCTMFSFARTTAKTPRDIKGALSIVDACLRIIIISKPKFWVLENPRGILRKYLG</sequence>
<feature type="non-terminal residue" evidence="3">
    <location>
        <position position="106"/>
    </location>
</feature>
<dbReference type="AlphaFoldDB" id="X1B6F7"/>
<reference evidence="3" key="1">
    <citation type="journal article" date="2014" name="Front. Microbiol.">
        <title>High frequency of phylogenetically diverse reductive dehalogenase-homologous genes in deep subseafloor sedimentary metagenomes.</title>
        <authorList>
            <person name="Kawai M."/>
            <person name="Futagami T."/>
            <person name="Toyoda A."/>
            <person name="Takaki Y."/>
            <person name="Nishi S."/>
            <person name="Hori S."/>
            <person name="Arai W."/>
            <person name="Tsubouchi T."/>
            <person name="Morono Y."/>
            <person name="Uchiyama I."/>
            <person name="Ito T."/>
            <person name="Fujiyama A."/>
            <person name="Inagaki F."/>
            <person name="Takami H."/>
        </authorList>
    </citation>
    <scope>NUCLEOTIDE SEQUENCE</scope>
    <source>
        <strain evidence="3">Expedition CK06-06</strain>
    </source>
</reference>
<protein>
    <recommendedName>
        <fullName evidence="4">DNA (cytosine-5-)-methyltransferase</fullName>
    </recommendedName>
</protein>
<dbReference type="EMBL" id="BART01009389">
    <property type="protein sequence ID" value="GAG67591.1"/>
    <property type="molecule type" value="Genomic_DNA"/>
</dbReference>
<evidence type="ECO:0000256" key="1">
    <source>
        <dbReference type="ARBA" id="ARBA00022603"/>
    </source>
</evidence>